<keyword evidence="5" id="KW-0325">Glycoprotein</keyword>
<evidence type="ECO:0000256" key="4">
    <source>
        <dbReference type="ARBA" id="ARBA00022801"/>
    </source>
</evidence>
<reference evidence="6" key="1">
    <citation type="journal article" date="2019" name="bioRxiv">
        <title>The Genome of the Zebra Mussel, Dreissena polymorpha: A Resource for Invasive Species Research.</title>
        <authorList>
            <person name="McCartney M.A."/>
            <person name="Auch B."/>
            <person name="Kono T."/>
            <person name="Mallez S."/>
            <person name="Zhang Y."/>
            <person name="Obille A."/>
            <person name="Becker A."/>
            <person name="Abrahante J.E."/>
            <person name="Garbe J."/>
            <person name="Badalamenti J.P."/>
            <person name="Herman A."/>
            <person name="Mangelson H."/>
            <person name="Liachko I."/>
            <person name="Sullivan S."/>
            <person name="Sone E.D."/>
            <person name="Koren S."/>
            <person name="Silverstein K.A.T."/>
            <person name="Beckman K.B."/>
            <person name="Gohl D.M."/>
        </authorList>
    </citation>
    <scope>NUCLEOTIDE SEQUENCE</scope>
    <source>
        <strain evidence="6">Duluth1</strain>
        <tissue evidence="6">Whole animal</tissue>
    </source>
</reference>
<gene>
    <name evidence="6" type="ORF">DPMN_169531</name>
</gene>
<keyword evidence="2" id="KW-0645">Protease</keyword>
<comment type="similarity">
    <text evidence="1">Belongs to the peptidase S28 family.</text>
</comment>
<keyword evidence="7" id="KW-1185">Reference proteome</keyword>
<protein>
    <recommendedName>
        <fullName evidence="8">Serine protease K12H4.7</fullName>
    </recommendedName>
</protein>
<comment type="caution">
    <text evidence="6">The sequence shown here is derived from an EMBL/GenBank/DDBJ whole genome shotgun (WGS) entry which is preliminary data.</text>
</comment>
<dbReference type="SUPFAM" id="SSF53474">
    <property type="entry name" value="alpha/beta-Hydrolases"/>
    <property type="match status" value="1"/>
</dbReference>
<evidence type="ECO:0000313" key="7">
    <source>
        <dbReference type="Proteomes" id="UP000828390"/>
    </source>
</evidence>
<proteinExistence type="inferred from homology"/>
<dbReference type="Pfam" id="PF05577">
    <property type="entry name" value="Peptidase_S28"/>
    <property type="match status" value="1"/>
</dbReference>
<dbReference type="GO" id="GO:0006508">
    <property type="term" value="P:proteolysis"/>
    <property type="evidence" value="ECO:0007669"/>
    <property type="project" value="UniProtKB-KW"/>
</dbReference>
<dbReference type="AlphaFoldDB" id="A0A9D4ICC0"/>
<dbReference type="GO" id="GO:0070008">
    <property type="term" value="F:serine-type exopeptidase activity"/>
    <property type="evidence" value="ECO:0007669"/>
    <property type="project" value="InterPro"/>
</dbReference>
<evidence type="ECO:0008006" key="8">
    <source>
        <dbReference type="Google" id="ProtNLM"/>
    </source>
</evidence>
<evidence type="ECO:0000313" key="6">
    <source>
        <dbReference type="EMBL" id="KAH3768319.1"/>
    </source>
</evidence>
<dbReference type="InterPro" id="IPR029058">
    <property type="entry name" value="AB_hydrolase_fold"/>
</dbReference>
<evidence type="ECO:0000256" key="5">
    <source>
        <dbReference type="ARBA" id="ARBA00023180"/>
    </source>
</evidence>
<dbReference type="Gene3D" id="3.40.50.1820">
    <property type="entry name" value="alpha/beta hydrolase"/>
    <property type="match status" value="1"/>
</dbReference>
<reference evidence="6" key="2">
    <citation type="submission" date="2020-11" db="EMBL/GenBank/DDBJ databases">
        <authorList>
            <person name="McCartney M.A."/>
            <person name="Auch B."/>
            <person name="Kono T."/>
            <person name="Mallez S."/>
            <person name="Becker A."/>
            <person name="Gohl D.M."/>
            <person name="Silverstein K.A.T."/>
            <person name="Koren S."/>
            <person name="Bechman K.B."/>
            <person name="Herman A."/>
            <person name="Abrahante J.E."/>
            <person name="Garbe J."/>
        </authorList>
    </citation>
    <scope>NUCLEOTIDE SEQUENCE</scope>
    <source>
        <strain evidence="6">Duluth1</strain>
        <tissue evidence="6">Whole animal</tissue>
    </source>
</reference>
<dbReference type="PANTHER" id="PTHR11010:SF117">
    <property type="entry name" value="SERINE PROTEASE 16"/>
    <property type="match status" value="1"/>
</dbReference>
<evidence type="ECO:0000256" key="1">
    <source>
        <dbReference type="ARBA" id="ARBA00011079"/>
    </source>
</evidence>
<evidence type="ECO:0000256" key="2">
    <source>
        <dbReference type="ARBA" id="ARBA00022670"/>
    </source>
</evidence>
<dbReference type="InterPro" id="IPR042269">
    <property type="entry name" value="Ser_carbopepase_S28_SKS"/>
</dbReference>
<organism evidence="6 7">
    <name type="scientific">Dreissena polymorpha</name>
    <name type="common">Zebra mussel</name>
    <name type="synonym">Mytilus polymorpha</name>
    <dbReference type="NCBI Taxonomy" id="45954"/>
    <lineage>
        <taxon>Eukaryota</taxon>
        <taxon>Metazoa</taxon>
        <taxon>Spiralia</taxon>
        <taxon>Lophotrochozoa</taxon>
        <taxon>Mollusca</taxon>
        <taxon>Bivalvia</taxon>
        <taxon>Autobranchia</taxon>
        <taxon>Heteroconchia</taxon>
        <taxon>Euheterodonta</taxon>
        <taxon>Imparidentia</taxon>
        <taxon>Neoheterodontei</taxon>
        <taxon>Myida</taxon>
        <taxon>Dreissenoidea</taxon>
        <taxon>Dreissenidae</taxon>
        <taxon>Dreissena</taxon>
    </lineage>
</organism>
<name>A0A9D4ICC0_DREPO</name>
<dbReference type="InterPro" id="IPR008758">
    <property type="entry name" value="Peptidase_S28"/>
</dbReference>
<dbReference type="Proteomes" id="UP000828390">
    <property type="component" value="Unassembled WGS sequence"/>
</dbReference>
<dbReference type="GO" id="GO:0008239">
    <property type="term" value="F:dipeptidyl-peptidase activity"/>
    <property type="evidence" value="ECO:0007669"/>
    <property type="project" value="TreeGrafter"/>
</dbReference>
<dbReference type="EMBL" id="JAIWYP010000009">
    <property type="protein sequence ID" value="KAH3768319.1"/>
    <property type="molecule type" value="Genomic_DNA"/>
</dbReference>
<evidence type="ECO:0000256" key="3">
    <source>
        <dbReference type="ARBA" id="ARBA00022729"/>
    </source>
</evidence>
<accession>A0A9D4ICC0</accession>
<keyword evidence="3" id="KW-0732">Signal</keyword>
<sequence length="465" mass="52883">MLGAPKAPKGIKTPAAQWYDEQRLDHFDGANFKVWSQRYFVNDTFYTPGGPIFLMIGGEGPADAIWMVEGTWIQYAQQFGAICVMLEHRYYGESHPVPDLSLSNLRYLNSRQALADLAQFIDFFRIRMKLSNNKLITFGGSYPGSLSAWFRSKYPQYVDGADATSAPIYAQVDFREYLQVVTDALGTSGTQCVEEIRNATQTMYAWWGQPEMRPVLEQKFNLCDKIDHTNTLDLAGFFSNTAGNFENVVQYNKDNRAFEGALGTNITIDTLCEIMTDFTRGDPVQRYADVNSLTLKTYGQTCLDYTYTKMIADMKKTDWNSSAGEGGRQWMYQTCAEFGWFQSSDYAKQPFGDWFYFPVNFSFIQCMDIYEKEFNGMAIYNNVQDTNRYYGGRDIAVTKVVFPNGSIDPWHAMGVTKDISKDATAIYIEGTAHCANMYPATDQDPQQLIDARVQISKLIGQWLQD</sequence>
<keyword evidence="4" id="KW-0378">Hydrolase</keyword>
<dbReference type="Gene3D" id="1.20.120.980">
    <property type="entry name" value="Serine carboxypeptidase S28, SKS domain"/>
    <property type="match status" value="1"/>
</dbReference>
<dbReference type="FunFam" id="1.20.120.980:FF:000003">
    <property type="entry name" value="Serine protease 16"/>
    <property type="match status" value="1"/>
</dbReference>
<dbReference type="PANTHER" id="PTHR11010">
    <property type="entry name" value="PROTEASE S28 PRO-X CARBOXYPEPTIDASE-RELATED"/>
    <property type="match status" value="1"/>
</dbReference>